<feature type="compositionally biased region" description="Low complexity" evidence="1">
    <location>
        <begin position="19"/>
        <end position="29"/>
    </location>
</feature>
<dbReference type="EMBL" id="PNYB01000001">
    <property type="protein sequence ID" value="PMS28338.1"/>
    <property type="molecule type" value="Genomic_DNA"/>
</dbReference>
<evidence type="ECO:0000256" key="1">
    <source>
        <dbReference type="SAM" id="MobiDB-lite"/>
    </source>
</evidence>
<feature type="compositionally biased region" description="Basic residues" evidence="1">
    <location>
        <begin position="37"/>
        <end position="56"/>
    </location>
</feature>
<organism evidence="2 3">
    <name type="scientific">Trinickia soli</name>
    <dbReference type="NCBI Taxonomy" id="380675"/>
    <lineage>
        <taxon>Bacteria</taxon>
        <taxon>Pseudomonadati</taxon>
        <taxon>Pseudomonadota</taxon>
        <taxon>Betaproteobacteria</taxon>
        <taxon>Burkholderiales</taxon>
        <taxon>Burkholderiaceae</taxon>
        <taxon>Trinickia</taxon>
    </lineage>
</organism>
<gene>
    <name evidence="2" type="ORF">C0Z19_01035</name>
</gene>
<sequence length="106" mass="11758">MRSSAFKAGLGTASRRPRTSSIASCATAARARERAGRSNRHARYAKSTRRALRIRKSSSSELPEARASLQDALRRAERAEAEVEVTRRLVGRLKKRRPPAEPCASR</sequence>
<protein>
    <submittedName>
        <fullName evidence="2">Uncharacterized protein</fullName>
    </submittedName>
</protein>
<reference evidence="2 3" key="1">
    <citation type="submission" date="2018-01" db="EMBL/GenBank/DDBJ databases">
        <title>Whole genome analyses suggest that Burkholderia sensu lato contains two further novel genera in the rhizoxinica-symbiotica group Mycetohabitans gen. nov., and Trinickia gen. nov.: implications for the evolution of diazotrophy and nodulation in the Burkholderiaceae.</title>
        <authorList>
            <person name="Estrada-de los Santos P."/>
            <person name="Palmer M."/>
            <person name="Chavez-Ramirez B."/>
            <person name="Beukes C."/>
            <person name="Steenkamp E.T."/>
            <person name="Hirsch A.M."/>
            <person name="Manyaka P."/>
            <person name="Maluk M."/>
            <person name="Lafos M."/>
            <person name="Crook M."/>
            <person name="Gross E."/>
            <person name="Simon M.F."/>
            <person name="Bueno dos Reis Junior F."/>
            <person name="Poole P.S."/>
            <person name="Venter S.N."/>
            <person name="James E.K."/>
        </authorList>
    </citation>
    <scope>NUCLEOTIDE SEQUENCE [LARGE SCALE GENOMIC DNA]</scope>
    <source>
        <strain evidence="2 3">GP25-8</strain>
    </source>
</reference>
<proteinExistence type="predicted"/>
<evidence type="ECO:0000313" key="3">
    <source>
        <dbReference type="Proteomes" id="UP000235347"/>
    </source>
</evidence>
<accession>A0A2N7WFY1</accession>
<keyword evidence="3" id="KW-1185">Reference proteome</keyword>
<evidence type="ECO:0000313" key="2">
    <source>
        <dbReference type="EMBL" id="PMS28338.1"/>
    </source>
</evidence>
<dbReference type="AlphaFoldDB" id="A0A2N7WFY1"/>
<dbReference type="Proteomes" id="UP000235347">
    <property type="component" value="Unassembled WGS sequence"/>
</dbReference>
<comment type="caution">
    <text evidence="2">The sequence shown here is derived from an EMBL/GenBank/DDBJ whole genome shotgun (WGS) entry which is preliminary data.</text>
</comment>
<feature type="region of interest" description="Disordered" evidence="1">
    <location>
        <begin position="1"/>
        <end position="66"/>
    </location>
</feature>
<name>A0A2N7WFY1_9BURK</name>